<accession>A0A3A8QA57</accession>
<protein>
    <submittedName>
        <fullName evidence="1">Uncharacterized protein</fullName>
    </submittedName>
</protein>
<sequence>MKQWTRWSTAKSAVTARTWAMPLALLGMVGCTNDVAGDEASAPAPQDAHVKAWVPETAVPAPAHAEGTEHTLQMDWALQEKTVEDLTDHSALIIDGKVESTRYDVLRTYARSKTEGATPGELSGLYTDLPVTIATVRVSNIARTSRDLRSASGGVVAQGATVDVMYPGGLLADGCTLAPEDSPLPAVGEQAVLFLAPQEGVKPLAAQSLTGVYAVTGGPVGRVLVKGGFVQGPSSSRHATALKEHLGGPVDALLARVGARARAVEYVRPEARAVPSVEDAPSGPRAQSWCGVPLFGYRWCRYPTNVTYTDFTTTRWPVGDAMNAWMYTSISNGLYLHWRGSGSSDVMVYENWYGNNGWLAYTWNYASGGCMTGSVVNMNNTYHAGAYHAKSVSVHEIGHTLGIAHHWDCNSIMYSSPTVCGSAVTSCDAQVAAELYRY</sequence>
<keyword evidence="2" id="KW-1185">Reference proteome</keyword>
<reference evidence="2" key="1">
    <citation type="submission" date="2018-09" db="EMBL/GenBank/DDBJ databases">
        <authorList>
            <person name="Livingstone P.G."/>
            <person name="Whitworth D.E."/>
        </authorList>
    </citation>
    <scope>NUCLEOTIDE SEQUENCE [LARGE SCALE GENOMIC DNA]</scope>
    <source>
        <strain evidence="2">AB047A</strain>
    </source>
</reference>
<organism evidence="1 2">
    <name type="scientific">Corallococcus interemptor</name>
    <dbReference type="NCBI Taxonomy" id="2316720"/>
    <lineage>
        <taxon>Bacteria</taxon>
        <taxon>Pseudomonadati</taxon>
        <taxon>Myxococcota</taxon>
        <taxon>Myxococcia</taxon>
        <taxon>Myxococcales</taxon>
        <taxon>Cystobacterineae</taxon>
        <taxon>Myxococcaceae</taxon>
        <taxon>Corallococcus</taxon>
    </lineage>
</organism>
<comment type="caution">
    <text evidence="1">The sequence shown here is derived from an EMBL/GenBank/DDBJ whole genome shotgun (WGS) entry which is preliminary data.</text>
</comment>
<evidence type="ECO:0000313" key="2">
    <source>
        <dbReference type="Proteomes" id="UP000282656"/>
    </source>
</evidence>
<dbReference type="InterPro" id="IPR024079">
    <property type="entry name" value="MetalloPept_cat_dom_sf"/>
</dbReference>
<proteinExistence type="predicted"/>
<dbReference type="AlphaFoldDB" id="A0A3A8QA57"/>
<dbReference type="Pfam" id="PF13583">
    <property type="entry name" value="Reprolysin_4"/>
    <property type="match status" value="1"/>
</dbReference>
<evidence type="ECO:0000313" key="1">
    <source>
        <dbReference type="EMBL" id="RKH65537.1"/>
    </source>
</evidence>
<dbReference type="OrthoDB" id="5493677at2"/>
<dbReference type="SUPFAM" id="SSF55486">
    <property type="entry name" value="Metalloproteases ('zincins'), catalytic domain"/>
    <property type="match status" value="1"/>
</dbReference>
<dbReference type="Proteomes" id="UP000282656">
    <property type="component" value="Unassembled WGS sequence"/>
</dbReference>
<gene>
    <name evidence="1" type="ORF">D7X96_23560</name>
</gene>
<name>A0A3A8QA57_9BACT</name>
<dbReference type="EMBL" id="RAWM01000070">
    <property type="protein sequence ID" value="RKH65537.1"/>
    <property type="molecule type" value="Genomic_DNA"/>
</dbReference>
<dbReference type="RefSeq" id="WP_121770757.1">
    <property type="nucleotide sequence ID" value="NZ_RAWM01000070.1"/>
</dbReference>
<dbReference type="Gene3D" id="3.40.390.10">
    <property type="entry name" value="Collagenase (Catalytic Domain)"/>
    <property type="match status" value="1"/>
</dbReference>
<dbReference type="PROSITE" id="PS51257">
    <property type="entry name" value="PROKAR_LIPOPROTEIN"/>
    <property type="match status" value="1"/>
</dbReference>
<dbReference type="GO" id="GO:0008237">
    <property type="term" value="F:metallopeptidase activity"/>
    <property type="evidence" value="ECO:0007669"/>
    <property type="project" value="InterPro"/>
</dbReference>